<organism evidence="3 4">
    <name type="scientific">Candidatus Lambdaproteobacteria bacterium RIFOXYD2_FULL_50_16</name>
    <dbReference type="NCBI Taxonomy" id="1817772"/>
    <lineage>
        <taxon>Bacteria</taxon>
        <taxon>Pseudomonadati</taxon>
        <taxon>Pseudomonadota</taxon>
        <taxon>Candidatus Lambdaproteobacteria</taxon>
    </lineage>
</organism>
<keyword evidence="1" id="KW-1133">Transmembrane helix</keyword>
<feature type="domain" description="WW" evidence="2">
    <location>
        <begin position="202"/>
        <end position="226"/>
    </location>
</feature>
<dbReference type="STRING" id="1817772.A2527_09535"/>
<comment type="caution">
    <text evidence="3">The sequence shown here is derived from an EMBL/GenBank/DDBJ whole genome shotgun (WGS) entry which is preliminary data.</text>
</comment>
<sequence>MNWLITALVIWSVFQVVRDRVGLPNRTWGLIFLGSFLPLIDYLTLFFSGEPGLFWTPLYFHNPLYLTSILAAVALWIWIYKRDLKLSSLSFLPLLGLLVYLFLTFLTTEQIPFLRPLTHFAGSANLVPAGYLPVIIMILLLWASKRWTGLKTRVICWASLAILGTYIFMGGGMRLAIAFSLPEPMQNSSNLVALPDPLLLRWEVTSMQRDRYYFADFTLFGGWSEPKMLQTSNDFELAQTLLLDPYFLSLYVHIFKNPVIETKYDHEQLKLKVTELIPRTELFWTKSLVLTKTAGGQVLESDRKWGSLF</sequence>
<dbReference type="AlphaFoldDB" id="A0A1F6G7J4"/>
<gene>
    <name evidence="3" type="ORF">A2527_09535</name>
</gene>
<protein>
    <recommendedName>
        <fullName evidence="2">WW domain-containing protein</fullName>
    </recommendedName>
</protein>
<dbReference type="InterPro" id="IPR001202">
    <property type="entry name" value="WW_dom"/>
</dbReference>
<evidence type="ECO:0000259" key="2">
    <source>
        <dbReference type="PROSITE" id="PS01159"/>
    </source>
</evidence>
<feature type="transmembrane region" description="Helical" evidence="1">
    <location>
        <begin position="154"/>
        <end position="177"/>
    </location>
</feature>
<feature type="transmembrane region" description="Helical" evidence="1">
    <location>
        <begin position="91"/>
        <end position="108"/>
    </location>
</feature>
<reference evidence="3 4" key="1">
    <citation type="journal article" date="2016" name="Nat. Commun.">
        <title>Thousands of microbial genomes shed light on interconnected biogeochemical processes in an aquifer system.</title>
        <authorList>
            <person name="Anantharaman K."/>
            <person name="Brown C.T."/>
            <person name="Hug L.A."/>
            <person name="Sharon I."/>
            <person name="Castelle C.J."/>
            <person name="Probst A.J."/>
            <person name="Thomas B.C."/>
            <person name="Singh A."/>
            <person name="Wilkins M.J."/>
            <person name="Karaoz U."/>
            <person name="Brodie E.L."/>
            <person name="Williams K.H."/>
            <person name="Hubbard S.S."/>
            <person name="Banfield J.F."/>
        </authorList>
    </citation>
    <scope>NUCLEOTIDE SEQUENCE [LARGE SCALE GENOMIC DNA]</scope>
</reference>
<feature type="transmembrane region" description="Helical" evidence="1">
    <location>
        <begin position="120"/>
        <end position="142"/>
    </location>
</feature>
<feature type="transmembrane region" description="Helical" evidence="1">
    <location>
        <begin position="59"/>
        <end position="79"/>
    </location>
</feature>
<name>A0A1F6G7J4_9PROT</name>
<feature type="transmembrane region" description="Helical" evidence="1">
    <location>
        <begin position="28"/>
        <end position="47"/>
    </location>
</feature>
<proteinExistence type="predicted"/>
<accession>A0A1F6G7J4</accession>
<evidence type="ECO:0000313" key="4">
    <source>
        <dbReference type="Proteomes" id="UP000178449"/>
    </source>
</evidence>
<dbReference type="EMBL" id="MFNE01000043">
    <property type="protein sequence ID" value="OGG94081.1"/>
    <property type="molecule type" value="Genomic_DNA"/>
</dbReference>
<dbReference type="PROSITE" id="PS01159">
    <property type="entry name" value="WW_DOMAIN_1"/>
    <property type="match status" value="1"/>
</dbReference>
<evidence type="ECO:0000256" key="1">
    <source>
        <dbReference type="SAM" id="Phobius"/>
    </source>
</evidence>
<keyword evidence="1" id="KW-0472">Membrane</keyword>
<keyword evidence="1" id="KW-0812">Transmembrane</keyword>
<evidence type="ECO:0000313" key="3">
    <source>
        <dbReference type="EMBL" id="OGG94081.1"/>
    </source>
</evidence>
<dbReference type="Proteomes" id="UP000178449">
    <property type="component" value="Unassembled WGS sequence"/>
</dbReference>